<keyword evidence="4" id="KW-0949">S-adenosyl-L-methionine</keyword>
<keyword evidence="2 9" id="KW-0489">Methyltransferase</keyword>
<organism evidence="9 10">
    <name type="scientific">Pontibacter mucosus</name>
    <dbReference type="NCBI Taxonomy" id="1649266"/>
    <lineage>
        <taxon>Bacteria</taxon>
        <taxon>Pseudomonadati</taxon>
        <taxon>Bacteroidota</taxon>
        <taxon>Cytophagia</taxon>
        <taxon>Cytophagales</taxon>
        <taxon>Hymenobacteraceae</taxon>
        <taxon>Pontibacter</taxon>
    </lineage>
</organism>
<feature type="domain" description="Type II methyltransferase M.TaqI-like" evidence="7">
    <location>
        <begin position="97"/>
        <end position="231"/>
    </location>
</feature>
<evidence type="ECO:0000259" key="8">
    <source>
        <dbReference type="Pfam" id="PF17728"/>
    </source>
</evidence>
<dbReference type="InterPro" id="IPR050953">
    <property type="entry name" value="N4_N6_ade-DNA_methylase"/>
</dbReference>
<keyword evidence="3 9" id="KW-0808">Transferase</keyword>
<dbReference type="GO" id="GO:0009307">
    <property type="term" value="P:DNA restriction-modification system"/>
    <property type="evidence" value="ECO:0007669"/>
    <property type="project" value="InterPro"/>
</dbReference>
<dbReference type="InterPro" id="IPR041963">
    <property type="entry name" value="BsuBI/PstI_C_sf"/>
</dbReference>
<dbReference type="PANTHER" id="PTHR33841">
    <property type="entry name" value="DNA METHYLTRANSFERASE YEEA-RELATED"/>
    <property type="match status" value="1"/>
</dbReference>
<evidence type="ECO:0000256" key="2">
    <source>
        <dbReference type="ARBA" id="ARBA00022603"/>
    </source>
</evidence>
<keyword evidence="10" id="KW-1185">Reference proteome</keyword>
<reference evidence="9 10" key="1">
    <citation type="submission" date="2018-04" db="EMBL/GenBank/DDBJ databases">
        <title>Genomic Encyclopedia of Archaeal and Bacterial Type Strains, Phase II (KMG-II): from individual species to whole genera.</title>
        <authorList>
            <person name="Goeker M."/>
        </authorList>
    </citation>
    <scope>NUCLEOTIDE SEQUENCE [LARGE SCALE GENOMIC DNA]</scope>
    <source>
        <strain evidence="9 10">DSM 100162</strain>
    </source>
</reference>
<dbReference type="InterPro" id="IPR041962">
    <property type="entry name" value="BsuBI/PstI_N_sf"/>
</dbReference>
<feature type="domain" description="BsuBI/PstI restriction endonuclease" evidence="6">
    <location>
        <begin position="672"/>
        <end position="824"/>
    </location>
</feature>
<dbReference type="GO" id="GO:0032259">
    <property type="term" value="P:methylation"/>
    <property type="evidence" value="ECO:0007669"/>
    <property type="project" value="UniProtKB-KW"/>
</dbReference>
<protein>
    <recommendedName>
        <fullName evidence="1">site-specific DNA-methyltransferase (adenine-specific)</fullName>
        <ecNumber evidence="1">2.1.1.72</ecNumber>
    </recommendedName>
</protein>
<dbReference type="AlphaFoldDB" id="A0A2T5YDR4"/>
<dbReference type="GO" id="GO:0009036">
    <property type="term" value="F:type II site-specific deoxyribonuclease activity"/>
    <property type="evidence" value="ECO:0007669"/>
    <property type="project" value="InterPro"/>
</dbReference>
<dbReference type="Pfam" id="PF07669">
    <property type="entry name" value="Eco57I"/>
    <property type="match status" value="1"/>
</dbReference>
<dbReference type="InterPro" id="IPR009528">
    <property type="entry name" value="Restrct_endonuc_II_BsuBI_C"/>
</dbReference>
<evidence type="ECO:0000256" key="1">
    <source>
        <dbReference type="ARBA" id="ARBA00011900"/>
    </source>
</evidence>
<dbReference type="Gene3D" id="3.40.1350.80">
    <property type="match status" value="1"/>
</dbReference>
<dbReference type="PANTHER" id="PTHR33841:SF1">
    <property type="entry name" value="DNA METHYLTRANSFERASE A"/>
    <property type="match status" value="1"/>
</dbReference>
<dbReference type="GO" id="GO:0009007">
    <property type="term" value="F:site-specific DNA-methyltransferase (adenine-specific) activity"/>
    <property type="evidence" value="ECO:0007669"/>
    <property type="project" value="UniProtKB-EC"/>
</dbReference>
<accession>A0A2T5YDR4</accession>
<comment type="caution">
    <text evidence="9">The sequence shown here is derived from an EMBL/GenBank/DDBJ whole genome shotgun (WGS) entry which is preliminary data.</text>
</comment>
<proteinExistence type="predicted"/>
<dbReference type="Gene3D" id="1.10.10.1820">
    <property type="entry name" value="BsuBI/PstI restriction endonuclease-like"/>
    <property type="match status" value="1"/>
</dbReference>
<dbReference type="Pfam" id="PF06616">
    <property type="entry name" value="BsuBI_PstI_RE"/>
    <property type="match status" value="1"/>
</dbReference>
<dbReference type="Proteomes" id="UP000244225">
    <property type="component" value="Unassembled WGS sequence"/>
</dbReference>
<evidence type="ECO:0000259" key="6">
    <source>
        <dbReference type="Pfam" id="PF06616"/>
    </source>
</evidence>
<evidence type="ECO:0000259" key="7">
    <source>
        <dbReference type="Pfam" id="PF07669"/>
    </source>
</evidence>
<evidence type="ECO:0000256" key="5">
    <source>
        <dbReference type="ARBA" id="ARBA00047942"/>
    </source>
</evidence>
<dbReference type="RefSeq" id="WP_211318140.1">
    <property type="nucleotide sequence ID" value="NZ_QBKI01000010.1"/>
</dbReference>
<dbReference type="Pfam" id="PF17728">
    <property type="entry name" value="BsuBI_PstI_RE_N"/>
    <property type="match status" value="1"/>
</dbReference>
<dbReference type="Gene3D" id="3.40.50.150">
    <property type="entry name" value="Vaccinia Virus protein VP39"/>
    <property type="match status" value="1"/>
</dbReference>
<dbReference type="GO" id="GO:0003677">
    <property type="term" value="F:DNA binding"/>
    <property type="evidence" value="ECO:0007669"/>
    <property type="project" value="InterPro"/>
</dbReference>
<evidence type="ECO:0000256" key="3">
    <source>
        <dbReference type="ARBA" id="ARBA00022679"/>
    </source>
</evidence>
<name>A0A2T5YDR4_9BACT</name>
<dbReference type="EMBL" id="QBKI01000010">
    <property type="protein sequence ID" value="PTX14695.1"/>
    <property type="molecule type" value="Genomic_DNA"/>
</dbReference>
<evidence type="ECO:0000313" key="10">
    <source>
        <dbReference type="Proteomes" id="UP000244225"/>
    </source>
</evidence>
<dbReference type="PRINTS" id="PR00507">
    <property type="entry name" value="N12N6MTFRASE"/>
</dbReference>
<evidence type="ECO:0000256" key="4">
    <source>
        <dbReference type="ARBA" id="ARBA00022691"/>
    </source>
</evidence>
<feature type="domain" description="BsuBI/PstI restriction endonuclease HTH" evidence="8">
    <location>
        <begin position="523"/>
        <end position="661"/>
    </location>
</feature>
<dbReference type="SUPFAM" id="SSF53335">
    <property type="entry name" value="S-adenosyl-L-methionine-dependent methyltransferases"/>
    <property type="match status" value="1"/>
</dbReference>
<dbReference type="InterPro" id="IPR011639">
    <property type="entry name" value="MethylTrfase_TaqI-like_dom"/>
</dbReference>
<evidence type="ECO:0000313" key="9">
    <source>
        <dbReference type="EMBL" id="PTX14695.1"/>
    </source>
</evidence>
<dbReference type="GO" id="GO:0000287">
    <property type="term" value="F:magnesium ion binding"/>
    <property type="evidence" value="ECO:0007669"/>
    <property type="project" value="InterPro"/>
</dbReference>
<sequence length="833" mass="93988">MEIISKAEALRVEANSKLDPKRKSSLGQFFTPSPICQFMASLFTNIKGEVRLLDPGCGVGSLLAAFTEEAIRREEITSLDIVAYDIENIIKPYLAETLATCSSAVKSKGYEFSSEFIDKDFILSATQLVDNGLFSRKHEGYTHVIMNPPYKKISTSSEHRIAMSQIGIETVNLYTGFVALAIKMLKPGGEIVAIIPRSFCNGPYYHPFRQLLLKETAIKHIHIFDSRNNAFSDNDVLQENVIIHCVKGEVTDDVTITSSPVADFSFDEDHNEYTATDMTVRRVKLGSIVKQNDKQQFIHIAPTNREQAIVDYMAVFNATLDELGVEVSTGPVVDFRLREDLRTDYEDGAAPLLYPVHLNGSVHWPKVSKKPNAIMISQKSKSWLWKHKGYFVLTRRFSSKEEKRRIVASFYDSSLPGEMIGFENKLNVFHTKKAGVDEALAKGLYVYLNSTLLDKYYRQFGGHTQVNATDLKSLHYPSLESLHRMGKQVHTFTLSQNDIDSIIDNEINLMTQNTENNPLNAQSKIEEALEILTALGMPRAQLNERSALTFLALLNLQPTGSWDEIERPMIGVTPIMDWSRDVYGKEYAPNTRETFRRQTLHQFVDAGIALYNPDDPNRAVNSPKACYQIAAELHNTLLAYGTSSWDGKLTEYLKDRETLVQQYAMEREMALIPLQVSDDKEIKLTAGAHSQLIKDIIVEFGPRFAPGAKVVYVGDTGGKTDFFEKDFLAELGVEVDSHGKMPDVVLYYPKEDWVLLIESVTSHGPVDGKRHKELATLFAPIKDKLVYVTAFPDRKTMVKYLNDISWETEVWIADAPTHMIHFNGVRFLGPYKS</sequence>
<comment type="catalytic activity">
    <reaction evidence="5">
        <text>a 2'-deoxyadenosine in DNA + S-adenosyl-L-methionine = an N(6)-methyl-2'-deoxyadenosine in DNA + S-adenosyl-L-homocysteine + H(+)</text>
        <dbReference type="Rhea" id="RHEA:15197"/>
        <dbReference type="Rhea" id="RHEA-COMP:12418"/>
        <dbReference type="Rhea" id="RHEA-COMP:12419"/>
        <dbReference type="ChEBI" id="CHEBI:15378"/>
        <dbReference type="ChEBI" id="CHEBI:57856"/>
        <dbReference type="ChEBI" id="CHEBI:59789"/>
        <dbReference type="ChEBI" id="CHEBI:90615"/>
        <dbReference type="ChEBI" id="CHEBI:90616"/>
        <dbReference type="EC" id="2.1.1.72"/>
    </reaction>
</comment>
<gene>
    <name evidence="9" type="ORF">C8N40_110124</name>
</gene>
<dbReference type="InterPro" id="IPR029063">
    <property type="entry name" value="SAM-dependent_MTases_sf"/>
</dbReference>
<dbReference type="InterPro" id="IPR041454">
    <property type="entry name" value="BsuBI/PstI_N"/>
</dbReference>
<dbReference type="EC" id="2.1.1.72" evidence="1"/>